<dbReference type="SUPFAM" id="SSF75304">
    <property type="entry name" value="Amidase signature (AS) enzymes"/>
    <property type="match status" value="1"/>
</dbReference>
<proteinExistence type="predicted"/>
<evidence type="ECO:0000313" key="2">
    <source>
        <dbReference type="EMBL" id="KAJ5094629.1"/>
    </source>
</evidence>
<dbReference type="AlphaFoldDB" id="A0A9W9F6R5"/>
<keyword evidence="3" id="KW-1185">Reference proteome</keyword>
<name>A0A9W9F6R5_9EURO</name>
<dbReference type="Gene3D" id="3.90.1300.10">
    <property type="entry name" value="Amidase signature (AS) domain"/>
    <property type="match status" value="1"/>
</dbReference>
<protein>
    <submittedName>
        <fullName evidence="2">Amidase-like protein</fullName>
    </submittedName>
</protein>
<gene>
    <name evidence="2" type="ORF">N7456_010490</name>
</gene>
<sequence>MEDSIVFVPAHKLQDKLTTGEITSVQLVQAFLNRIERHNHQGLGLKAVISTCPIDIALNRAKELDDQRRIGQVRSELHGIPIVLKDAILTDPSLGMPTTVGSMVFSTLKAQRNASLVDKLIDAGMIILAKTNMTEFCGLKSKDTPVGWSQYGGQTLSPFREKGLDEKDQPTAGGSSSGSAVCISAGFAPLAIGTETAGSTVYPASVNGLYGLKLSREVIPTDGIFKLSNSFDCIGIMARDPKDLATLFRVLVPFDVPKSGSTSLYPSVTNNSNPWLGLQIGIVDTKWGVHESMSKGKWDLPDVIIKYEVAGQKMGNLGARVVYPFHIPEADILKHDSLTLRDVSYHEFPSQVEEFLQNFHPNEIVKSLEDIIAWNSEHDEKERLNPNSTQTELVASLKAALSPDVHSATVSRLRQLATVDGMEKWMTEYDVEFVLAPSDSTLVSFAACAGCPIATIPLGRLKKNNQPYGFFVLAKGQSEERLLHLMEIFYASFGNIDRLVDLM</sequence>
<reference evidence="2" key="1">
    <citation type="submission" date="2022-11" db="EMBL/GenBank/DDBJ databases">
        <authorList>
            <person name="Petersen C."/>
        </authorList>
    </citation>
    <scope>NUCLEOTIDE SEQUENCE</scope>
    <source>
        <strain evidence="2">IBT 30069</strain>
    </source>
</reference>
<dbReference type="Proteomes" id="UP001149165">
    <property type="component" value="Unassembled WGS sequence"/>
</dbReference>
<dbReference type="Pfam" id="PF01425">
    <property type="entry name" value="Amidase"/>
    <property type="match status" value="1"/>
</dbReference>
<dbReference type="OrthoDB" id="566138at2759"/>
<comment type="caution">
    <text evidence="2">The sequence shown here is derived from an EMBL/GenBank/DDBJ whole genome shotgun (WGS) entry which is preliminary data.</text>
</comment>
<dbReference type="EMBL" id="JAPQKH010000006">
    <property type="protein sequence ID" value="KAJ5094629.1"/>
    <property type="molecule type" value="Genomic_DNA"/>
</dbReference>
<dbReference type="InterPro" id="IPR023631">
    <property type="entry name" value="Amidase_dom"/>
</dbReference>
<organism evidence="2 3">
    <name type="scientific">Penicillium angulare</name>
    <dbReference type="NCBI Taxonomy" id="116970"/>
    <lineage>
        <taxon>Eukaryota</taxon>
        <taxon>Fungi</taxon>
        <taxon>Dikarya</taxon>
        <taxon>Ascomycota</taxon>
        <taxon>Pezizomycotina</taxon>
        <taxon>Eurotiomycetes</taxon>
        <taxon>Eurotiomycetidae</taxon>
        <taxon>Eurotiales</taxon>
        <taxon>Aspergillaceae</taxon>
        <taxon>Penicillium</taxon>
    </lineage>
</organism>
<feature type="domain" description="Amidase" evidence="1">
    <location>
        <begin position="27"/>
        <end position="431"/>
    </location>
</feature>
<evidence type="ECO:0000259" key="1">
    <source>
        <dbReference type="Pfam" id="PF01425"/>
    </source>
</evidence>
<accession>A0A9W9F6R5</accession>
<dbReference type="InterPro" id="IPR036928">
    <property type="entry name" value="AS_sf"/>
</dbReference>
<dbReference type="PANTHER" id="PTHR42678">
    <property type="entry name" value="AMIDASE"/>
    <property type="match status" value="1"/>
</dbReference>
<evidence type="ECO:0000313" key="3">
    <source>
        <dbReference type="Proteomes" id="UP001149165"/>
    </source>
</evidence>
<dbReference type="PANTHER" id="PTHR42678:SF34">
    <property type="entry name" value="OS04G0183300 PROTEIN"/>
    <property type="match status" value="1"/>
</dbReference>
<reference evidence="2" key="2">
    <citation type="journal article" date="2023" name="IMA Fungus">
        <title>Comparative genomic study of the Penicillium genus elucidates a diverse pangenome and 15 lateral gene transfer events.</title>
        <authorList>
            <person name="Petersen C."/>
            <person name="Sorensen T."/>
            <person name="Nielsen M.R."/>
            <person name="Sondergaard T.E."/>
            <person name="Sorensen J.L."/>
            <person name="Fitzpatrick D.A."/>
            <person name="Frisvad J.C."/>
            <person name="Nielsen K.L."/>
        </authorList>
    </citation>
    <scope>NUCLEOTIDE SEQUENCE</scope>
    <source>
        <strain evidence="2">IBT 30069</strain>
    </source>
</reference>